<dbReference type="Proteomes" id="UP000663879">
    <property type="component" value="Unassembled WGS sequence"/>
</dbReference>
<proteinExistence type="predicted"/>
<evidence type="ECO:0000313" key="2">
    <source>
        <dbReference type="Proteomes" id="UP000663879"/>
    </source>
</evidence>
<reference evidence="1" key="1">
    <citation type="submission" date="2021-02" db="EMBL/GenBank/DDBJ databases">
        <authorList>
            <person name="Nowell W R."/>
        </authorList>
    </citation>
    <scope>NUCLEOTIDE SEQUENCE</scope>
    <source>
        <strain evidence="1">Ploen Becks lab</strain>
    </source>
</reference>
<accession>A0A813VIC0</accession>
<dbReference type="AlphaFoldDB" id="A0A813VIC0"/>
<sequence length="184" mass="21535">MESIGIDDFNESIRNLQLDKALISKSQEGFTHLHFNGYYYRKNSLQNKKGIFNWRRVKTEKAALSRKIVNEIQDDENYSEEVIASCPSYSAERHIDGFKQFKPNIFDQLKLSKNAAITLIISSDFCKISSLLFRCLPMVYGLLRRKTEDMYCSFINAIKKEDEEVRNLLNLPHWLFFPANDVLH</sequence>
<gene>
    <name evidence="1" type="ORF">OXX778_LOCUS8582</name>
</gene>
<evidence type="ECO:0000313" key="1">
    <source>
        <dbReference type="EMBL" id="CAF0843546.1"/>
    </source>
</evidence>
<keyword evidence="2" id="KW-1185">Reference proteome</keyword>
<organism evidence="1 2">
    <name type="scientific">Brachionus calyciflorus</name>
    <dbReference type="NCBI Taxonomy" id="104777"/>
    <lineage>
        <taxon>Eukaryota</taxon>
        <taxon>Metazoa</taxon>
        <taxon>Spiralia</taxon>
        <taxon>Gnathifera</taxon>
        <taxon>Rotifera</taxon>
        <taxon>Eurotatoria</taxon>
        <taxon>Monogononta</taxon>
        <taxon>Pseudotrocha</taxon>
        <taxon>Ploima</taxon>
        <taxon>Brachionidae</taxon>
        <taxon>Brachionus</taxon>
    </lineage>
</organism>
<name>A0A813VIC0_9BILA</name>
<dbReference type="EMBL" id="CAJNOC010001194">
    <property type="protein sequence ID" value="CAF0843546.1"/>
    <property type="molecule type" value="Genomic_DNA"/>
</dbReference>
<comment type="caution">
    <text evidence="1">The sequence shown here is derived from an EMBL/GenBank/DDBJ whole genome shotgun (WGS) entry which is preliminary data.</text>
</comment>
<protein>
    <submittedName>
        <fullName evidence="1">Uncharacterized protein</fullName>
    </submittedName>
</protein>